<dbReference type="OrthoDB" id="10257528at2759"/>
<evidence type="ECO:0000256" key="6">
    <source>
        <dbReference type="ARBA" id="ARBA00023180"/>
    </source>
</evidence>
<dbReference type="Pfam" id="PF13896">
    <property type="entry name" value="Glyco_transf_49"/>
    <property type="match status" value="1"/>
</dbReference>
<dbReference type="GO" id="GO:0015020">
    <property type="term" value="F:glucuronosyltransferase activity"/>
    <property type="evidence" value="ECO:0007669"/>
    <property type="project" value="TreeGrafter"/>
</dbReference>
<comment type="caution">
    <text evidence="9">The sequence shown here is derived from an EMBL/GenBank/DDBJ whole genome shotgun (WGS) entry which is preliminary data.</text>
</comment>
<evidence type="ECO:0000313" key="9">
    <source>
        <dbReference type="EMBL" id="KAF0972424.1"/>
    </source>
</evidence>
<dbReference type="VEuPathDB" id="AmoebaDB:NfTy_061560"/>
<dbReference type="VEuPathDB" id="AmoebaDB:FDP41_009327"/>
<evidence type="ECO:0000313" key="10">
    <source>
        <dbReference type="Proteomes" id="UP000444721"/>
    </source>
</evidence>
<keyword evidence="3" id="KW-0735">Signal-anchor</keyword>
<dbReference type="GO" id="GO:0016020">
    <property type="term" value="C:membrane"/>
    <property type="evidence" value="ECO:0007669"/>
    <property type="project" value="UniProtKB-SubCell"/>
</dbReference>
<feature type="region of interest" description="Disordered" evidence="7">
    <location>
        <begin position="1"/>
        <end position="40"/>
    </location>
</feature>
<dbReference type="GO" id="GO:0035269">
    <property type="term" value="P:protein O-linked glycosylation via mannose"/>
    <property type="evidence" value="ECO:0007669"/>
    <property type="project" value="TreeGrafter"/>
</dbReference>
<dbReference type="GO" id="GO:0042285">
    <property type="term" value="F:xylosyltransferase activity"/>
    <property type="evidence" value="ECO:0007669"/>
    <property type="project" value="TreeGrafter"/>
</dbReference>
<dbReference type="Proteomes" id="UP000444721">
    <property type="component" value="Unassembled WGS sequence"/>
</dbReference>
<evidence type="ECO:0000256" key="3">
    <source>
        <dbReference type="ARBA" id="ARBA00022968"/>
    </source>
</evidence>
<gene>
    <name evidence="9" type="ORF">FDP41_009327</name>
</gene>
<evidence type="ECO:0000256" key="8">
    <source>
        <dbReference type="SAM" id="Phobius"/>
    </source>
</evidence>
<proteinExistence type="predicted"/>
<comment type="subcellular location">
    <subcellularLocation>
        <location evidence="1">Membrane</location>
        <topology evidence="1">Single-pass type II membrane protein</topology>
    </subcellularLocation>
</comment>
<name>A0A6A5BEC6_NAEFO</name>
<dbReference type="PANTHER" id="PTHR12270">
    <property type="entry name" value="GLYCOSYLTRANSFERASE-RELATED"/>
    <property type="match status" value="1"/>
</dbReference>
<evidence type="ECO:0000256" key="4">
    <source>
        <dbReference type="ARBA" id="ARBA00022989"/>
    </source>
</evidence>
<dbReference type="EMBL" id="VFQX01000068">
    <property type="protein sequence ID" value="KAF0972424.1"/>
    <property type="molecule type" value="Genomic_DNA"/>
</dbReference>
<evidence type="ECO:0000256" key="5">
    <source>
        <dbReference type="ARBA" id="ARBA00023136"/>
    </source>
</evidence>
<dbReference type="InterPro" id="IPR051292">
    <property type="entry name" value="Xyl/GlcA_transferase"/>
</dbReference>
<keyword evidence="2 8" id="KW-0812">Transmembrane</keyword>
<keyword evidence="4 8" id="KW-1133">Transmembrane helix</keyword>
<sequence>MQTSSSSGGPFSHLMNSSSTMRNRPTSSSSTPHHSQDENPIQQNIYSTTSSSKYRTQHQTKPSRWILGIIIGIPIFLLILFYWEFSKTENVEWEDVKEDIHVPQQVLRNLELNQDESTSIIRKRSKLGIVTYAQSDAHMDWLKKEYFSHLNDMRQYRTMVYISICENIRNNLDLSEFTNNENRDVIKISFSKSCHIPSLISNGIKFSKRHVEYFMVLDPGFSIYGHEEKKTTLNVVNKRIDDLLGESESKQLFREYGDYGLLAVNVYDSTEMPATSTFNIQIPKETMKQQLWISKLLPLYSQEQRKAISQFYEKWKQSNTLFVPFSEYYDRDAILSTPASHFFIFATSSPEGNNYNLKNDEIIDNVVEGLERYISDNSYQNSFNMIESRQILSSLILSQILDRYEQFKEKTNSPPIFFLPHTFSIEWKPSHNTLQESTELLHNGLSFATYCHIDEIDILNGLIKRLYDGDRLIVIFTASSPKQCMSEELQQFMNSPKKARIDYKCMVMKKKDSIPINRFKNQALLLSKTKWIFMLDVQLRISKNLNRDFTKLFITDSSSRPLEKLEPLSQHSESLFWKSPIEHIKKYSNLAQFLELEKIVFVPPSFEQNEMEEELPNDFTSLKRSYQKRMLSVENAQQVDVSNYFAVSSQGQKAYQVKPYYPFNSLFIAAVTHLPFYDEHSYQSLAVYHLHLNMKYFQYYILPRHFVVRSILSSQQNHKKRIKPKQPQLDLALKKMSDFYSNERINLLKKDHLRNEI</sequence>
<feature type="compositionally biased region" description="Low complexity" evidence="7">
    <location>
        <begin position="16"/>
        <end position="33"/>
    </location>
</feature>
<accession>A0A6A5BEC6</accession>
<keyword evidence="10" id="KW-1185">Reference proteome</keyword>
<reference evidence="9 10" key="1">
    <citation type="journal article" date="2019" name="Sci. Rep.">
        <title>Nanopore sequencing improves the draft genome of the human pathogenic amoeba Naegleria fowleri.</title>
        <authorList>
            <person name="Liechti N."/>
            <person name="Schurch N."/>
            <person name="Bruggmann R."/>
            <person name="Wittwer M."/>
        </authorList>
    </citation>
    <scope>NUCLEOTIDE SEQUENCE [LARGE SCALE GENOMIC DNA]</scope>
    <source>
        <strain evidence="9 10">ATCC 30894</strain>
    </source>
</reference>
<keyword evidence="6" id="KW-0325">Glycoprotein</keyword>
<evidence type="ECO:0000256" key="2">
    <source>
        <dbReference type="ARBA" id="ARBA00022692"/>
    </source>
</evidence>
<keyword evidence="5 8" id="KW-0472">Membrane</keyword>
<dbReference type="GeneID" id="68116544"/>
<organism evidence="9 10">
    <name type="scientific">Naegleria fowleri</name>
    <name type="common">Brain eating amoeba</name>
    <dbReference type="NCBI Taxonomy" id="5763"/>
    <lineage>
        <taxon>Eukaryota</taxon>
        <taxon>Discoba</taxon>
        <taxon>Heterolobosea</taxon>
        <taxon>Tetramitia</taxon>
        <taxon>Eutetramitia</taxon>
        <taxon>Vahlkampfiidae</taxon>
        <taxon>Naegleria</taxon>
    </lineage>
</organism>
<dbReference type="PANTHER" id="PTHR12270:SF52">
    <property type="entry name" value="GLYCOSYLTRANSFERASE-LIKE PROTEIN GNT13-RELATED"/>
    <property type="match status" value="1"/>
</dbReference>
<dbReference type="AlphaFoldDB" id="A0A6A5BEC6"/>
<feature type="transmembrane region" description="Helical" evidence="8">
    <location>
        <begin position="65"/>
        <end position="83"/>
    </location>
</feature>
<evidence type="ECO:0000256" key="1">
    <source>
        <dbReference type="ARBA" id="ARBA00004606"/>
    </source>
</evidence>
<protein>
    <submittedName>
        <fullName evidence="9">Uncharacterized protein</fullName>
    </submittedName>
</protein>
<evidence type="ECO:0000256" key="7">
    <source>
        <dbReference type="SAM" id="MobiDB-lite"/>
    </source>
</evidence>
<dbReference type="VEuPathDB" id="AmoebaDB:NF0127200"/>
<dbReference type="RefSeq" id="XP_044557139.1">
    <property type="nucleotide sequence ID" value="XM_044713274.1"/>
</dbReference>
<dbReference type="OMA" id="YISICEN"/>